<dbReference type="InterPro" id="IPR003591">
    <property type="entry name" value="Leu-rich_rpt_typical-subtyp"/>
</dbReference>
<dbReference type="GO" id="GO:0005886">
    <property type="term" value="C:plasma membrane"/>
    <property type="evidence" value="ECO:0007669"/>
    <property type="project" value="UniProtKB-SubCell"/>
</dbReference>
<comment type="caution">
    <text evidence="13">The sequence shown here is derived from an EMBL/GenBank/DDBJ whole genome shotgun (WGS) entry which is preliminary data.</text>
</comment>
<evidence type="ECO:0000256" key="10">
    <source>
        <dbReference type="ARBA" id="ARBA00023136"/>
    </source>
</evidence>
<evidence type="ECO:0000256" key="6">
    <source>
        <dbReference type="ARBA" id="ARBA00022729"/>
    </source>
</evidence>
<dbReference type="PANTHER" id="PTHR46473">
    <property type="entry name" value="GH08155P"/>
    <property type="match status" value="1"/>
</dbReference>
<evidence type="ECO:0000256" key="7">
    <source>
        <dbReference type="ARBA" id="ARBA00022737"/>
    </source>
</evidence>
<dbReference type="InterPro" id="IPR032675">
    <property type="entry name" value="LRR_dom_sf"/>
</dbReference>
<dbReference type="AlphaFoldDB" id="A0AAV4UAW1"/>
<dbReference type="EMBL" id="BPLR01012573">
    <property type="protein sequence ID" value="GIY54918.1"/>
    <property type="molecule type" value="Genomic_DNA"/>
</dbReference>
<gene>
    <name evidence="13" type="primary">X975_23536</name>
    <name evidence="13" type="ORF">CEXT_184071</name>
</gene>
<evidence type="ECO:0000256" key="9">
    <source>
        <dbReference type="ARBA" id="ARBA00023065"/>
    </source>
</evidence>
<comment type="subcellular location">
    <subcellularLocation>
        <location evidence="1">Cell membrane</location>
        <topology evidence="1">Single-pass membrane protein</topology>
    </subcellularLocation>
</comment>
<organism evidence="13 14">
    <name type="scientific">Caerostris extrusa</name>
    <name type="common">Bark spider</name>
    <name type="synonym">Caerostris bankana</name>
    <dbReference type="NCBI Taxonomy" id="172846"/>
    <lineage>
        <taxon>Eukaryota</taxon>
        <taxon>Metazoa</taxon>
        <taxon>Ecdysozoa</taxon>
        <taxon>Arthropoda</taxon>
        <taxon>Chelicerata</taxon>
        <taxon>Arachnida</taxon>
        <taxon>Araneae</taxon>
        <taxon>Araneomorphae</taxon>
        <taxon>Entelegynae</taxon>
        <taxon>Araneoidea</taxon>
        <taxon>Araneidae</taxon>
        <taxon>Caerostris</taxon>
    </lineage>
</organism>
<evidence type="ECO:0000256" key="11">
    <source>
        <dbReference type="ARBA" id="ARBA00023157"/>
    </source>
</evidence>
<evidence type="ECO:0000256" key="8">
    <source>
        <dbReference type="ARBA" id="ARBA00022989"/>
    </source>
</evidence>
<dbReference type="SMART" id="SM00369">
    <property type="entry name" value="LRR_TYP"/>
    <property type="match status" value="3"/>
</dbReference>
<accession>A0AAV4UAW1</accession>
<evidence type="ECO:0000256" key="12">
    <source>
        <dbReference type="ARBA" id="ARBA00023303"/>
    </source>
</evidence>
<reference evidence="13 14" key="1">
    <citation type="submission" date="2021-06" db="EMBL/GenBank/DDBJ databases">
        <title>Caerostris extrusa draft genome.</title>
        <authorList>
            <person name="Kono N."/>
            <person name="Arakawa K."/>
        </authorList>
    </citation>
    <scope>NUCLEOTIDE SEQUENCE [LARGE SCALE GENOMIC DNA]</scope>
</reference>
<dbReference type="PROSITE" id="PS51450">
    <property type="entry name" value="LRR"/>
    <property type="match status" value="1"/>
</dbReference>
<dbReference type="InterPro" id="IPR051432">
    <property type="entry name" value="KCNMA1_auxiliary"/>
</dbReference>
<dbReference type="Gene3D" id="3.80.10.10">
    <property type="entry name" value="Ribonuclease Inhibitor"/>
    <property type="match status" value="2"/>
</dbReference>
<evidence type="ECO:0000256" key="4">
    <source>
        <dbReference type="ARBA" id="ARBA00022614"/>
    </source>
</evidence>
<keyword evidence="5" id="KW-0812">Transmembrane</keyword>
<evidence type="ECO:0000256" key="3">
    <source>
        <dbReference type="ARBA" id="ARBA00022475"/>
    </source>
</evidence>
<keyword evidence="7" id="KW-0677">Repeat</keyword>
<evidence type="ECO:0000313" key="13">
    <source>
        <dbReference type="EMBL" id="GIY54918.1"/>
    </source>
</evidence>
<keyword evidence="8" id="KW-1133">Transmembrane helix</keyword>
<keyword evidence="12" id="KW-0407">Ion channel</keyword>
<keyword evidence="10" id="KW-0472">Membrane</keyword>
<protein>
    <submittedName>
        <fullName evidence="13">Insulin-like growth factor-binding protein complex acid labile subunit</fullName>
    </submittedName>
</protein>
<keyword evidence="4" id="KW-0433">Leucine-rich repeat</keyword>
<evidence type="ECO:0000256" key="1">
    <source>
        <dbReference type="ARBA" id="ARBA00004162"/>
    </source>
</evidence>
<proteinExistence type="predicted"/>
<keyword evidence="2" id="KW-0813">Transport</keyword>
<evidence type="ECO:0000256" key="2">
    <source>
        <dbReference type="ARBA" id="ARBA00022448"/>
    </source>
</evidence>
<dbReference type="Pfam" id="PF13855">
    <property type="entry name" value="LRR_8"/>
    <property type="match status" value="1"/>
</dbReference>
<evidence type="ECO:0000256" key="5">
    <source>
        <dbReference type="ARBA" id="ARBA00022692"/>
    </source>
</evidence>
<dbReference type="GO" id="GO:0034220">
    <property type="term" value="P:monoatomic ion transmembrane transport"/>
    <property type="evidence" value="ECO:0007669"/>
    <property type="project" value="UniProtKB-KW"/>
</dbReference>
<dbReference type="SUPFAM" id="SSF52058">
    <property type="entry name" value="L domain-like"/>
    <property type="match status" value="1"/>
</dbReference>
<name>A0AAV4UAW1_CAEEX</name>
<keyword evidence="6" id="KW-0732">Signal</keyword>
<keyword evidence="9" id="KW-0406">Ion transport</keyword>
<dbReference type="Proteomes" id="UP001054945">
    <property type="component" value="Unassembled WGS sequence"/>
</dbReference>
<dbReference type="PANTHER" id="PTHR46473:SF23">
    <property type="entry name" value="GH08155P"/>
    <property type="match status" value="1"/>
</dbReference>
<evidence type="ECO:0000313" key="14">
    <source>
        <dbReference type="Proteomes" id="UP001054945"/>
    </source>
</evidence>
<dbReference type="InterPro" id="IPR001611">
    <property type="entry name" value="Leu-rich_rpt"/>
</dbReference>
<keyword evidence="11" id="KW-1015">Disulfide bond</keyword>
<sequence>MGFAGTVYGVYDVNKSEINTSETTQRRDPFAIVNGLRSANYSQNSTEETALHPIYTDYVAAFKSPTHTYWKHLLQLTSKEYLFSNLFSNFSSKKKADSMTVQKIKRSLPEEISFESQLLKMFFALPMFKDPLNKHRIITILRIAFEGLRNLIHLDLSANNIESFTEDVFVFTPKLKSLNLSRNSIILLSSITTAVSHLKYFENLTLDHNINIETILKSDIQSLKDTRLKSFSLINSSLENIENEAFTRLFFLNVLDLSVSYMNNEALSNVTSGLEYLSIKYFGVQSLVNLNNFPKESLVSLRDSSIYRLDLSTNYFPEITEFPYIPSLRSLWLTRCSIENIETGAFAKLLNLVELDLSKNKLFMHPLGTTVLKKI</sequence>
<keyword evidence="3" id="KW-1003">Cell membrane</keyword>
<keyword evidence="14" id="KW-1185">Reference proteome</keyword>